<dbReference type="AlphaFoldDB" id="A0AAE1Q5R0"/>
<keyword evidence="2" id="KW-1133">Transmembrane helix</keyword>
<protein>
    <submittedName>
        <fullName evidence="3">Uncharacterized protein</fullName>
    </submittedName>
</protein>
<evidence type="ECO:0000313" key="4">
    <source>
        <dbReference type="Proteomes" id="UP001292094"/>
    </source>
</evidence>
<evidence type="ECO:0000313" key="3">
    <source>
        <dbReference type="EMBL" id="KAK4318972.1"/>
    </source>
</evidence>
<feature type="transmembrane region" description="Helical" evidence="2">
    <location>
        <begin position="6"/>
        <end position="26"/>
    </location>
</feature>
<reference evidence="3" key="1">
    <citation type="submission" date="2023-11" db="EMBL/GenBank/DDBJ databases">
        <title>Genome assemblies of two species of porcelain crab, Petrolisthes cinctipes and Petrolisthes manimaculis (Anomura: Porcellanidae).</title>
        <authorList>
            <person name="Angst P."/>
        </authorList>
    </citation>
    <scope>NUCLEOTIDE SEQUENCE</scope>
    <source>
        <strain evidence="3">PB745_02</strain>
        <tissue evidence="3">Gill</tissue>
    </source>
</reference>
<dbReference type="Proteomes" id="UP001292094">
    <property type="component" value="Unassembled WGS sequence"/>
</dbReference>
<comment type="caution">
    <text evidence="3">The sequence shown here is derived from an EMBL/GenBank/DDBJ whole genome shotgun (WGS) entry which is preliminary data.</text>
</comment>
<gene>
    <name evidence="3" type="ORF">Pmani_010060</name>
</gene>
<keyword evidence="4" id="KW-1185">Reference proteome</keyword>
<dbReference type="EMBL" id="JAWZYT010000787">
    <property type="protein sequence ID" value="KAK4318972.1"/>
    <property type="molecule type" value="Genomic_DNA"/>
</dbReference>
<evidence type="ECO:0000256" key="1">
    <source>
        <dbReference type="SAM" id="MobiDB-lite"/>
    </source>
</evidence>
<sequence>MSWPRISSLLQGWWIIWVFLILTYCLQQHLRKWDSMPHTFIVEVHAGHDHLYTLPGLILQRPTRAVQASEAGLKESKGGGIPDTKDWKPTEEALLALNETEAIEGHSGPFESKDVIADEPLPSTSAGSVARPIPLTRTHDEHAPLPNFGGRSR</sequence>
<keyword evidence="2" id="KW-0472">Membrane</keyword>
<accession>A0AAE1Q5R0</accession>
<proteinExistence type="predicted"/>
<name>A0AAE1Q5R0_9EUCA</name>
<keyword evidence="2" id="KW-0812">Transmembrane</keyword>
<feature type="region of interest" description="Disordered" evidence="1">
    <location>
        <begin position="105"/>
        <end position="153"/>
    </location>
</feature>
<evidence type="ECO:0000256" key="2">
    <source>
        <dbReference type="SAM" id="Phobius"/>
    </source>
</evidence>
<organism evidence="3 4">
    <name type="scientific">Petrolisthes manimaculis</name>
    <dbReference type="NCBI Taxonomy" id="1843537"/>
    <lineage>
        <taxon>Eukaryota</taxon>
        <taxon>Metazoa</taxon>
        <taxon>Ecdysozoa</taxon>
        <taxon>Arthropoda</taxon>
        <taxon>Crustacea</taxon>
        <taxon>Multicrustacea</taxon>
        <taxon>Malacostraca</taxon>
        <taxon>Eumalacostraca</taxon>
        <taxon>Eucarida</taxon>
        <taxon>Decapoda</taxon>
        <taxon>Pleocyemata</taxon>
        <taxon>Anomura</taxon>
        <taxon>Galatheoidea</taxon>
        <taxon>Porcellanidae</taxon>
        <taxon>Petrolisthes</taxon>
    </lineage>
</organism>